<dbReference type="EMBL" id="BAAAUT010000030">
    <property type="protein sequence ID" value="GAA3143649.1"/>
    <property type="molecule type" value="Genomic_DNA"/>
</dbReference>
<dbReference type="RefSeq" id="WP_344861359.1">
    <property type="nucleotide sequence ID" value="NZ_BAAAUT010000030.1"/>
</dbReference>
<comment type="caution">
    <text evidence="1">The sequence shown here is derived from an EMBL/GenBank/DDBJ whole genome shotgun (WGS) entry which is preliminary data.</text>
</comment>
<protein>
    <submittedName>
        <fullName evidence="1">Uncharacterized protein</fullName>
    </submittedName>
</protein>
<accession>A0ABP6NH88</accession>
<proteinExistence type="predicted"/>
<name>A0ABP6NH88_9ACTN</name>
<organism evidence="1 2">
    <name type="scientific">Planomonospora alba</name>
    <dbReference type="NCBI Taxonomy" id="161354"/>
    <lineage>
        <taxon>Bacteria</taxon>
        <taxon>Bacillati</taxon>
        <taxon>Actinomycetota</taxon>
        <taxon>Actinomycetes</taxon>
        <taxon>Streptosporangiales</taxon>
        <taxon>Streptosporangiaceae</taxon>
        <taxon>Planomonospora</taxon>
    </lineage>
</organism>
<evidence type="ECO:0000313" key="1">
    <source>
        <dbReference type="EMBL" id="GAA3143649.1"/>
    </source>
</evidence>
<gene>
    <name evidence="1" type="ORF">GCM10010466_38280</name>
</gene>
<reference evidence="2" key="1">
    <citation type="journal article" date="2019" name="Int. J. Syst. Evol. Microbiol.">
        <title>The Global Catalogue of Microorganisms (GCM) 10K type strain sequencing project: providing services to taxonomists for standard genome sequencing and annotation.</title>
        <authorList>
            <consortium name="The Broad Institute Genomics Platform"/>
            <consortium name="The Broad Institute Genome Sequencing Center for Infectious Disease"/>
            <person name="Wu L."/>
            <person name="Ma J."/>
        </authorList>
    </citation>
    <scope>NUCLEOTIDE SEQUENCE [LARGE SCALE GENOMIC DNA]</scope>
    <source>
        <strain evidence="2">JCM 9373</strain>
    </source>
</reference>
<keyword evidence="2" id="KW-1185">Reference proteome</keyword>
<sequence length="64" mass="7447">MKITIQGDSVDLDALALRLRDRDGWPARVELTFCFDLVNVRLRRDPYSSAYRLCADLETRKEAM</sequence>
<dbReference type="Proteomes" id="UP001500320">
    <property type="component" value="Unassembled WGS sequence"/>
</dbReference>
<evidence type="ECO:0000313" key="2">
    <source>
        <dbReference type="Proteomes" id="UP001500320"/>
    </source>
</evidence>